<dbReference type="Pfam" id="PF01022">
    <property type="entry name" value="HTH_5"/>
    <property type="match status" value="1"/>
</dbReference>
<dbReference type="CDD" id="cd00090">
    <property type="entry name" value="HTH_ARSR"/>
    <property type="match status" value="1"/>
</dbReference>
<dbReference type="GO" id="GO:0003677">
    <property type="term" value="F:DNA binding"/>
    <property type="evidence" value="ECO:0007669"/>
    <property type="project" value="UniProtKB-KW"/>
</dbReference>
<dbReference type="SMART" id="SM00418">
    <property type="entry name" value="HTH_ARSR"/>
    <property type="match status" value="1"/>
</dbReference>
<dbReference type="Gene3D" id="1.10.10.10">
    <property type="entry name" value="Winged helix-like DNA-binding domain superfamily/Winged helix DNA-binding domain"/>
    <property type="match status" value="1"/>
</dbReference>
<dbReference type="NCBIfam" id="NF033788">
    <property type="entry name" value="HTH_metalloreg"/>
    <property type="match status" value="1"/>
</dbReference>
<evidence type="ECO:0000256" key="1">
    <source>
        <dbReference type="ARBA" id="ARBA00023015"/>
    </source>
</evidence>
<evidence type="ECO:0000256" key="3">
    <source>
        <dbReference type="ARBA" id="ARBA00023163"/>
    </source>
</evidence>
<dbReference type="PANTHER" id="PTHR33154">
    <property type="entry name" value="TRANSCRIPTIONAL REGULATOR, ARSR FAMILY"/>
    <property type="match status" value="1"/>
</dbReference>
<dbReference type="AlphaFoldDB" id="A0A2A6RPE7"/>
<proteinExistence type="predicted"/>
<dbReference type="OrthoDB" id="9798835at2"/>
<evidence type="ECO:0000313" key="6">
    <source>
        <dbReference type="Proteomes" id="UP000220527"/>
    </source>
</evidence>
<evidence type="ECO:0000313" key="5">
    <source>
        <dbReference type="EMBL" id="PDW04932.1"/>
    </source>
</evidence>
<protein>
    <submittedName>
        <fullName evidence="5">Transcriptional regulator</fullName>
    </submittedName>
</protein>
<comment type="caution">
    <text evidence="5">The sequence shown here is derived from an EMBL/GenBank/DDBJ whole genome shotgun (WGS) entry which is preliminary data.</text>
</comment>
<dbReference type="SUPFAM" id="SSF46785">
    <property type="entry name" value="Winged helix' DNA-binding domain"/>
    <property type="match status" value="1"/>
</dbReference>
<dbReference type="InterPro" id="IPR051081">
    <property type="entry name" value="HTH_MetalResp_TranReg"/>
</dbReference>
<dbReference type="InterPro" id="IPR036388">
    <property type="entry name" value="WH-like_DNA-bd_sf"/>
</dbReference>
<dbReference type="InterPro" id="IPR036390">
    <property type="entry name" value="WH_DNA-bd_sf"/>
</dbReference>
<keyword evidence="2" id="KW-0238">DNA-binding</keyword>
<dbReference type="PANTHER" id="PTHR33154:SF18">
    <property type="entry name" value="ARSENICAL RESISTANCE OPERON REPRESSOR"/>
    <property type="match status" value="1"/>
</dbReference>
<dbReference type="GO" id="GO:0003700">
    <property type="term" value="F:DNA-binding transcription factor activity"/>
    <property type="evidence" value="ECO:0007669"/>
    <property type="project" value="InterPro"/>
</dbReference>
<accession>A0A2A6RPE7</accession>
<sequence>MAKLLPTGCCAPRLQARLSSEDAQAFGAQLGLLGHPIRLQILDLLAQHEEPVCVCDLEAALPVKQPTVSHHLRLLREAGLIDCERRGLWAYYTVRCEALAALRARIVAHLDALL</sequence>
<keyword evidence="1" id="KW-0805">Transcription regulation</keyword>
<evidence type="ECO:0000259" key="4">
    <source>
        <dbReference type="PROSITE" id="PS50987"/>
    </source>
</evidence>
<dbReference type="InterPro" id="IPR011991">
    <property type="entry name" value="ArsR-like_HTH"/>
</dbReference>
<dbReference type="RefSeq" id="WP_097642170.1">
    <property type="nucleotide sequence ID" value="NZ_NQWI01000002.1"/>
</dbReference>
<dbReference type="PRINTS" id="PR00778">
    <property type="entry name" value="HTHARSR"/>
</dbReference>
<dbReference type="Proteomes" id="UP000220527">
    <property type="component" value="Unassembled WGS sequence"/>
</dbReference>
<evidence type="ECO:0000256" key="2">
    <source>
        <dbReference type="ARBA" id="ARBA00023125"/>
    </source>
</evidence>
<keyword evidence="6" id="KW-1185">Reference proteome</keyword>
<organism evidence="5 6">
    <name type="scientific">Candidatus Viridilinea mediisalina</name>
    <dbReference type="NCBI Taxonomy" id="2024553"/>
    <lineage>
        <taxon>Bacteria</taxon>
        <taxon>Bacillati</taxon>
        <taxon>Chloroflexota</taxon>
        <taxon>Chloroflexia</taxon>
        <taxon>Chloroflexales</taxon>
        <taxon>Chloroflexineae</taxon>
        <taxon>Oscillochloridaceae</taxon>
        <taxon>Candidatus Viridilinea</taxon>
    </lineage>
</organism>
<dbReference type="PROSITE" id="PS50987">
    <property type="entry name" value="HTH_ARSR_2"/>
    <property type="match status" value="1"/>
</dbReference>
<keyword evidence="3" id="KW-0804">Transcription</keyword>
<gene>
    <name evidence="5" type="ORF">CJ255_00710</name>
</gene>
<feature type="domain" description="HTH arsR-type" evidence="4">
    <location>
        <begin position="18"/>
        <end position="114"/>
    </location>
</feature>
<dbReference type="InterPro" id="IPR001845">
    <property type="entry name" value="HTH_ArsR_DNA-bd_dom"/>
</dbReference>
<name>A0A2A6RPE7_9CHLR</name>
<reference evidence="6" key="1">
    <citation type="submission" date="2017-08" db="EMBL/GenBank/DDBJ databases">
        <authorList>
            <person name="Grouzdev D.S."/>
            <person name="Gaisin V.A."/>
            <person name="Rysina M.S."/>
            <person name="Gorlenko V.M."/>
        </authorList>
    </citation>
    <scope>NUCLEOTIDE SEQUENCE [LARGE SCALE GENOMIC DNA]</scope>
    <source>
        <strain evidence="6">Kir15-3F</strain>
    </source>
</reference>
<dbReference type="EMBL" id="NQWI01000002">
    <property type="protein sequence ID" value="PDW04932.1"/>
    <property type="molecule type" value="Genomic_DNA"/>
</dbReference>